<feature type="compositionally biased region" description="Basic and acidic residues" evidence="1">
    <location>
        <begin position="222"/>
        <end position="231"/>
    </location>
</feature>
<accession>A0A4Y7T1N4</accession>
<feature type="region of interest" description="Disordered" evidence="1">
    <location>
        <begin position="652"/>
        <end position="678"/>
    </location>
</feature>
<feature type="region of interest" description="Disordered" evidence="1">
    <location>
        <begin position="561"/>
        <end position="596"/>
    </location>
</feature>
<dbReference type="Proteomes" id="UP000298030">
    <property type="component" value="Unassembled WGS sequence"/>
</dbReference>
<name>A0A4Y7T1N4_COPMI</name>
<gene>
    <name evidence="2" type="ORF">FA13DRAFT_840121</name>
</gene>
<proteinExistence type="predicted"/>
<evidence type="ECO:0000313" key="2">
    <source>
        <dbReference type="EMBL" id="TEB27864.1"/>
    </source>
</evidence>
<reference evidence="2 3" key="1">
    <citation type="journal article" date="2019" name="Nat. Ecol. Evol.">
        <title>Megaphylogeny resolves global patterns of mushroom evolution.</title>
        <authorList>
            <person name="Varga T."/>
            <person name="Krizsan K."/>
            <person name="Foldi C."/>
            <person name="Dima B."/>
            <person name="Sanchez-Garcia M."/>
            <person name="Sanchez-Ramirez S."/>
            <person name="Szollosi G.J."/>
            <person name="Szarkandi J.G."/>
            <person name="Papp V."/>
            <person name="Albert L."/>
            <person name="Andreopoulos W."/>
            <person name="Angelini C."/>
            <person name="Antonin V."/>
            <person name="Barry K.W."/>
            <person name="Bougher N.L."/>
            <person name="Buchanan P."/>
            <person name="Buyck B."/>
            <person name="Bense V."/>
            <person name="Catcheside P."/>
            <person name="Chovatia M."/>
            <person name="Cooper J."/>
            <person name="Damon W."/>
            <person name="Desjardin D."/>
            <person name="Finy P."/>
            <person name="Geml J."/>
            <person name="Haridas S."/>
            <person name="Hughes K."/>
            <person name="Justo A."/>
            <person name="Karasinski D."/>
            <person name="Kautmanova I."/>
            <person name="Kiss B."/>
            <person name="Kocsube S."/>
            <person name="Kotiranta H."/>
            <person name="LaButti K.M."/>
            <person name="Lechner B.E."/>
            <person name="Liimatainen K."/>
            <person name="Lipzen A."/>
            <person name="Lukacs Z."/>
            <person name="Mihaltcheva S."/>
            <person name="Morgado L.N."/>
            <person name="Niskanen T."/>
            <person name="Noordeloos M.E."/>
            <person name="Ohm R.A."/>
            <person name="Ortiz-Santana B."/>
            <person name="Ovrebo C."/>
            <person name="Racz N."/>
            <person name="Riley R."/>
            <person name="Savchenko A."/>
            <person name="Shiryaev A."/>
            <person name="Soop K."/>
            <person name="Spirin V."/>
            <person name="Szebenyi C."/>
            <person name="Tomsovsky M."/>
            <person name="Tulloss R.E."/>
            <person name="Uehling J."/>
            <person name="Grigoriev I.V."/>
            <person name="Vagvolgyi C."/>
            <person name="Papp T."/>
            <person name="Martin F.M."/>
            <person name="Miettinen O."/>
            <person name="Hibbett D.S."/>
            <person name="Nagy L.G."/>
        </authorList>
    </citation>
    <scope>NUCLEOTIDE SEQUENCE [LARGE SCALE GENOMIC DNA]</scope>
    <source>
        <strain evidence="2 3">FP101781</strain>
    </source>
</reference>
<feature type="compositionally biased region" description="Acidic residues" evidence="1">
    <location>
        <begin position="492"/>
        <end position="507"/>
    </location>
</feature>
<sequence length="678" mass="73164">MTSYTLSNWDGSQDPITKDSVATTWTSDANVVEATPKGQDKRVQGDVLTGESVLSTPMAVSTGLNGATIGSDDSDESLNSLFDDARPVIHASSISKRVPADPVEARKRGQSEENSTWEGREGRAAIIKPSSKVYHPPQQPRPPSEPRADLASVHTEDAEGEDDDEAEVIDLTRIPSLQPPSRRRSAPSSSPPLRPNDSLFTPPPQRPKLKRVPFVDVPPLPEGKRKKDYKLYVHGKRNQAPSSSKPKPTPSNRIPSKPKSRVPQPSTSKLVTAPKAGAPKATSKAGIQVHSSLADAYNLAAAVNAGSSSQASPPRERVKKRKRGKEAQGGVAPNGAVHIVVSSEDDDVPLSQVVKKVRKSGSTDNPPRKKSRPIPQAPRSRSASAKITPPKPPPPPTWHRDTTAKGVILLHEVPFDGSSAFDTWLNGKSLLPEAEVRVDEATLRLASNHSIAFYPVAERWSREALRQVEGASDDEYSLGGDWSEDDARTDFSEGDEDDPGFESEEPFDGPPPTSQRLTSPQVPKRIPPDTSFTANGALRQYSSQSKQPKPSTSSPQIHRAITPLDLVNDSPIVPSQKALGKRRADPPLSPLPGVVGPEARSVNRMNIGNNAMVYRQFSPTGQSTHLPRTIYRGNQASDVLLSSLSTITSPQGTLGYDSHMPHIRSEDGVSGRPLPLPR</sequence>
<dbReference type="EMBL" id="QPFP01000036">
    <property type="protein sequence ID" value="TEB27864.1"/>
    <property type="molecule type" value="Genomic_DNA"/>
</dbReference>
<evidence type="ECO:0000256" key="1">
    <source>
        <dbReference type="SAM" id="MobiDB-lite"/>
    </source>
</evidence>
<organism evidence="2 3">
    <name type="scientific">Coprinellus micaceus</name>
    <name type="common">Glistening ink-cap mushroom</name>
    <name type="synonym">Coprinus micaceus</name>
    <dbReference type="NCBI Taxonomy" id="71717"/>
    <lineage>
        <taxon>Eukaryota</taxon>
        <taxon>Fungi</taxon>
        <taxon>Dikarya</taxon>
        <taxon>Basidiomycota</taxon>
        <taxon>Agaricomycotina</taxon>
        <taxon>Agaricomycetes</taxon>
        <taxon>Agaricomycetidae</taxon>
        <taxon>Agaricales</taxon>
        <taxon>Agaricineae</taxon>
        <taxon>Psathyrellaceae</taxon>
        <taxon>Coprinellus</taxon>
    </lineage>
</organism>
<feature type="compositionally biased region" description="Acidic residues" evidence="1">
    <location>
        <begin position="158"/>
        <end position="168"/>
    </location>
</feature>
<keyword evidence="3" id="KW-1185">Reference proteome</keyword>
<feature type="region of interest" description="Disordered" evidence="1">
    <location>
        <begin position="470"/>
        <end position="534"/>
    </location>
</feature>
<protein>
    <submittedName>
        <fullName evidence="2">Uncharacterized protein</fullName>
    </submittedName>
</protein>
<feature type="region of interest" description="Disordered" evidence="1">
    <location>
        <begin position="90"/>
        <end position="286"/>
    </location>
</feature>
<dbReference type="AlphaFoldDB" id="A0A4Y7T1N4"/>
<evidence type="ECO:0000313" key="3">
    <source>
        <dbReference type="Proteomes" id="UP000298030"/>
    </source>
</evidence>
<feature type="region of interest" description="Disordered" evidence="1">
    <location>
        <begin position="303"/>
        <end position="403"/>
    </location>
</feature>
<comment type="caution">
    <text evidence="2">The sequence shown here is derived from an EMBL/GenBank/DDBJ whole genome shotgun (WGS) entry which is preliminary data.</text>
</comment>
<feature type="compositionally biased region" description="Basic and acidic residues" evidence="1">
    <location>
        <begin position="659"/>
        <end position="669"/>
    </location>
</feature>